<name>A0A8H5BY27_9AGAR</name>
<sequence>MPMDASSLISGLSTKRMRPWSTTPRLWLKINQSQTLTILSFIGTKLGPSFRTSWMTTPIRTLADEDEELEQLAESLQAPFTAQGHCQKKEIAEVLVGTHNHVKKVFKLLDDNVDVHYGKGAHLFKSASMIIEETFFAQQADLQEAYDAAEVKSKIEELLGELKEDFALRDRLWIDLEKQMNELLLPVVDNVKDTPAQVELTIAKLEKHSKALESSGKEATTSARKIVDEFMKKT</sequence>
<dbReference type="EMBL" id="JAACJJ010000001">
    <property type="protein sequence ID" value="KAF5330457.1"/>
    <property type="molecule type" value="Genomic_DNA"/>
</dbReference>
<evidence type="ECO:0000313" key="1">
    <source>
        <dbReference type="EMBL" id="KAF5330457.1"/>
    </source>
</evidence>
<dbReference type="OrthoDB" id="2678231at2759"/>
<organism evidence="1 2">
    <name type="scientific">Psilocybe cf. subviscida</name>
    <dbReference type="NCBI Taxonomy" id="2480587"/>
    <lineage>
        <taxon>Eukaryota</taxon>
        <taxon>Fungi</taxon>
        <taxon>Dikarya</taxon>
        <taxon>Basidiomycota</taxon>
        <taxon>Agaricomycotina</taxon>
        <taxon>Agaricomycetes</taxon>
        <taxon>Agaricomycetidae</taxon>
        <taxon>Agaricales</taxon>
        <taxon>Agaricineae</taxon>
        <taxon>Strophariaceae</taxon>
        <taxon>Psilocybe</taxon>
    </lineage>
</organism>
<evidence type="ECO:0000313" key="2">
    <source>
        <dbReference type="Proteomes" id="UP000567179"/>
    </source>
</evidence>
<protein>
    <submittedName>
        <fullName evidence="1">Uncharacterized protein</fullName>
    </submittedName>
</protein>
<comment type="caution">
    <text evidence="1">The sequence shown here is derived from an EMBL/GenBank/DDBJ whole genome shotgun (WGS) entry which is preliminary data.</text>
</comment>
<gene>
    <name evidence="1" type="ORF">D9619_005393</name>
</gene>
<dbReference type="Proteomes" id="UP000567179">
    <property type="component" value="Unassembled WGS sequence"/>
</dbReference>
<reference evidence="1 2" key="1">
    <citation type="journal article" date="2020" name="ISME J.">
        <title>Uncovering the hidden diversity of litter-decomposition mechanisms in mushroom-forming fungi.</title>
        <authorList>
            <person name="Floudas D."/>
            <person name="Bentzer J."/>
            <person name="Ahren D."/>
            <person name="Johansson T."/>
            <person name="Persson P."/>
            <person name="Tunlid A."/>
        </authorList>
    </citation>
    <scope>NUCLEOTIDE SEQUENCE [LARGE SCALE GENOMIC DNA]</scope>
    <source>
        <strain evidence="1 2">CBS 101986</strain>
    </source>
</reference>
<dbReference type="AlphaFoldDB" id="A0A8H5BY27"/>
<keyword evidence="2" id="KW-1185">Reference proteome</keyword>
<accession>A0A8H5BY27</accession>
<proteinExistence type="predicted"/>